<evidence type="ECO:0000256" key="3">
    <source>
        <dbReference type="SAM" id="Phobius"/>
    </source>
</evidence>
<feature type="transmembrane region" description="Helical" evidence="3">
    <location>
        <begin position="247"/>
        <end position="271"/>
    </location>
</feature>
<keyword evidence="3" id="KW-1133">Transmembrane helix</keyword>
<evidence type="ECO:0000259" key="4">
    <source>
        <dbReference type="Pfam" id="PF14257"/>
    </source>
</evidence>
<keyword evidence="3" id="KW-0812">Transmembrane</keyword>
<dbReference type="GeneID" id="82255738"/>
<feature type="region of interest" description="Disordered" evidence="2">
    <location>
        <begin position="27"/>
        <end position="67"/>
    </location>
</feature>
<gene>
    <name evidence="5" type="ORF">SAMN04488018_10247</name>
</gene>
<dbReference type="Pfam" id="PF14257">
    <property type="entry name" value="DUF4349"/>
    <property type="match status" value="1"/>
</dbReference>
<sequence>MKKTNLLLIIITLMICVACGQKREYAEPSGETTEYTSTAEKATTTSSTDTSKEEPQTQPPQNTDNRKVIKEGLIRFKTASAKESRKLISQCITDYNGYLAQDDVNTKTGIDQYTVTIRVPAENFEKLLDRVTDNALQIESKDIKAIDITEQYVDLEARIKTKKEMESRFKELLKRANTMEEIFVVEKEIEKIRSDIESSEGRLNVLRNRAAFSTLSLEFYEQDEPVHIEEDKGYGFKESFLTGWSGLMWFFSGLLNIWPFILLLIAAIIAFKKFYSNK</sequence>
<reference evidence="5 6" key="1">
    <citation type="submission" date="2016-10" db="EMBL/GenBank/DDBJ databases">
        <authorList>
            <person name="de Groot N.N."/>
        </authorList>
    </citation>
    <scope>NUCLEOTIDE SEQUENCE [LARGE SCALE GENOMIC DNA]</scope>
    <source>
        <strain evidence="5 6">DSM 23048</strain>
    </source>
</reference>
<accession>A0A1H6S279</accession>
<feature type="coiled-coil region" evidence="1">
    <location>
        <begin position="121"/>
        <end position="209"/>
    </location>
</feature>
<keyword evidence="3" id="KW-0472">Membrane</keyword>
<proteinExistence type="predicted"/>
<feature type="compositionally biased region" description="Low complexity" evidence="2">
    <location>
        <begin position="31"/>
        <end position="49"/>
    </location>
</feature>
<dbReference type="RefSeq" id="WP_074744788.1">
    <property type="nucleotide sequence ID" value="NZ_FNYS01000002.1"/>
</dbReference>
<protein>
    <recommendedName>
        <fullName evidence="4">DUF4349 domain-containing protein</fullName>
    </recommendedName>
</protein>
<feature type="domain" description="DUF4349" evidence="4">
    <location>
        <begin position="66"/>
        <end position="270"/>
    </location>
</feature>
<evidence type="ECO:0000256" key="1">
    <source>
        <dbReference type="SAM" id="Coils"/>
    </source>
</evidence>
<dbReference type="InterPro" id="IPR025645">
    <property type="entry name" value="DUF4349"/>
</dbReference>
<organism evidence="5 6">
    <name type="scientific">Myroides marinus</name>
    <dbReference type="NCBI Taxonomy" id="703342"/>
    <lineage>
        <taxon>Bacteria</taxon>
        <taxon>Pseudomonadati</taxon>
        <taxon>Bacteroidota</taxon>
        <taxon>Flavobacteriia</taxon>
        <taxon>Flavobacteriales</taxon>
        <taxon>Flavobacteriaceae</taxon>
        <taxon>Myroides</taxon>
    </lineage>
</organism>
<name>A0A1H6S279_9FLAO</name>
<dbReference type="Proteomes" id="UP000183077">
    <property type="component" value="Unassembled WGS sequence"/>
</dbReference>
<keyword evidence="1" id="KW-0175">Coiled coil</keyword>
<evidence type="ECO:0000313" key="5">
    <source>
        <dbReference type="EMBL" id="SEI57845.1"/>
    </source>
</evidence>
<dbReference type="EMBL" id="FNYS01000002">
    <property type="protein sequence ID" value="SEI57845.1"/>
    <property type="molecule type" value="Genomic_DNA"/>
</dbReference>
<evidence type="ECO:0000256" key="2">
    <source>
        <dbReference type="SAM" id="MobiDB-lite"/>
    </source>
</evidence>
<dbReference type="AlphaFoldDB" id="A0A1H6S279"/>
<evidence type="ECO:0000313" key="6">
    <source>
        <dbReference type="Proteomes" id="UP000183077"/>
    </source>
</evidence>